<dbReference type="EMBL" id="CM009294">
    <property type="protein sequence ID" value="RQO91017.1"/>
    <property type="molecule type" value="Genomic_DNA"/>
</dbReference>
<reference evidence="3" key="2">
    <citation type="submission" date="2017-07" db="EMBL/GenBank/DDBJ databases">
        <title>WGS assembly of Populus trichocarpa.</title>
        <authorList>
            <person name="Tuskan G."/>
            <person name="Difazio S."/>
            <person name="Jansson S."/>
            <person name="Bohlmann J."/>
            <person name="Grigoriev I."/>
            <person name="Hellsten U."/>
            <person name="Putnam N."/>
            <person name="Ralph S."/>
            <person name="Rombauts S."/>
            <person name="Salamov A."/>
            <person name="Schein J."/>
            <person name="Sterck L."/>
            <person name="Aerts A."/>
            <person name="Bhalerao R."/>
            <person name="Bhalerao R."/>
            <person name="Blaudez D."/>
            <person name="Boerjan W."/>
            <person name="Brun A."/>
            <person name="Brunner A."/>
            <person name="Busov V."/>
            <person name="Campbell M."/>
            <person name="Carlson J."/>
            <person name="Chalot M."/>
            <person name="Chapman J."/>
            <person name="Chen G."/>
            <person name="Cooper D."/>
            <person name="Coutinho P."/>
            <person name="Couturier J."/>
            <person name="Covert S."/>
            <person name="Cronk Q."/>
            <person name="Cunningham R."/>
            <person name="Davis J."/>
            <person name="Degroeve S."/>
            <person name="Dejardin A."/>
            <person name="Depamphilis C."/>
            <person name="Detter J."/>
            <person name="Dirks B."/>
            <person name="Dubchak I."/>
            <person name="Duplessis S."/>
            <person name="Ehlting J."/>
            <person name="Ellis B."/>
            <person name="Gendler K."/>
            <person name="Goodstein D."/>
            <person name="Gribskov M."/>
            <person name="Grimwood J."/>
            <person name="Groover A."/>
            <person name="Gunter L."/>
            <person name="Hamberger B."/>
            <person name="Heinze B."/>
            <person name="Helariutta Y."/>
            <person name="Henrissat B."/>
            <person name="Holligan D."/>
            <person name="Holt R."/>
            <person name="Huang W."/>
            <person name="Islam-Faridi N."/>
            <person name="Jones S."/>
            <person name="Jones-Rhoades M."/>
            <person name="Jorgensen R."/>
            <person name="Joshi C."/>
            <person name="Kangasjarvi J."/>
            <person name="Karlsson J."/>
            <person name="Kelleher C."/>
            <person name="Kirkpatrick R."/>
            <person name="Kirst M."/>
            <person name="Kohler A."/>
            <person name="Kalluri U."/>
            <person name="Larimer F."/>
            <person name="Leebens-Mack J."/>
            <person name="Leple J."/>
            <person name="Locascio P."/>
            <person name="Lou Y."/>
            <person name="Lucas S."/>
            <person name="Martin F."/>
            <person name="Montanini B."/>
            <person name="Napoli C."/>
            <person name="Nelson D."/>
            <person name="Nelson C."/>
            <person name="Nieminen K."/>
            <person name="Nilsson O."/>
            <person name="Pereda V."/>
            <person name="Peter G."/>
            <person name="Philippe R."/>
            <person name="Pilate G."/>
            <person name="Poliakov A."/>
            <person name="Razumovskaya J."/>
            <person name="Richardson P."/>
            <person name="Rinaldi C."/>
            <person name="Ritland K."/>
            <person name="Rouze P."/>
            <person name="Ryaboy D."/>
            <person name="Schmutz J."/>
            <person name="Schrader J."/>
            <person name="Segerman B."/>
            <person name="Shin H."/>
            <person name="Siddiqui A."/>
            <person name="Sterky F."/>
            <person name="Terry A."/>
            <person name="Tsai C."/>
            <person name="Uberbacher E."/>
            <person name="Unneberg P."/>
            <person name="Vahala J."/>
            <person name="Wall K."/>
            <person name="Wessler S."/>
            <person name="Yang G."/>
            <person name="Yin T."/>
            <person name="Douglas C."/>
            <person name="Marra M."/>
            <person name="Sandberg G."/>
            <person name="Van De Peer Y."/>
            <person name="Rokhsar D."/>
        </authorList>
    </citation>
    <scope>NUCLEOTIDE SEQUENCE</scope>
    <source>
        <strain evidence="3">Nisqually-1</strain>
    </source>
</reference>
<dbReference type="GO" id="GO:0009982">
    <property type="term" value="F:pseudouridine synthase activity"/>
    <property type="evidence" value="ECO:0007669"/>
    <property type="project" value="InterPro"/>
</dbReference>
<evidence type="ECO:0000256" key="1">
    <source>
        <dbReference type="ARBA" id="ARBA00010876"/>
    </source>
</evidence>
<proteinExistence type="inferred from homology"/>
<evidence type="ECO:0000313" key="4">
    <source>
        <dbReference type="Proteomes" id="UP000006729"/>
    </source>
</evidence>
<dbReference type="InParanoid" id="A0A3N7GBF2"/>
<dbReference type="InterPro" id="IPR050188">
    <property type="entry name" value="RluA_PseudoU_synthase"/>
</dbReference>
<dbReference type="Pfam" id="PF00849">
    <property type="entry name" value="PseudoU_synth_2"/>
    <property type="match status" value="1"/>
</dbReference>
<dbReference type="STRING" id="3694.A0A3N7GBF2"/>
<sequence length="120" mass="12873">MDCIILEWKPLRVEPENLPLDIVYEDENVLVVNKPAQMVVHPAPGNATGTLVNGILHHSSLPTVSNQEVLSDAEDISDDDDGEGLCSSSYVASVRPGIVHWLDKGTSGLLVVAKCILMVG</sequence>
<comment type="similarity">
    <text evidence="1">Belongs to the pseudouridine synthase RluA family.</text>
</comment>
<accession>A0A3N7GBF2</accession>
<dbReference type="AlphaFoldDB" id="A0A3N7GBF2"/>
<organism evidence="3 4">
    <name type="scientific">Populus trichocarpa</name>
    <name type="common">Western balsam poplar</name>
    <name type="synonym">Populus balsamifera subsp. trichocarpa</name>
    <dbReference type="NCBI Taxonomy" id="3694"/>
    <lineage>
        <taxon>Eukaryota</taxon>
        <taxon>Viridiplantae</taxon>
        <taxon>Streptophyta</taxon>
        <taxon>Embryophyta</taxon>
        <taxon>Tracheophyta</taxon>
        <taxon>Spermatophyta</taxon>
        <taxon>Magnoliopsida</taxon>
        <taxon>eudicotyledons</taxon>
        <taxon>Gunneridae</taxon>
        <taxon>Pentapetalae</taxon>
        <taxon>rosids</taxon>
        <taxon>fabids</taxon>
        <taxon>Malpighiales</taxon>
        <taxon>Salicaceae</taxon>
        <taxon>Saliceae</taxon>
        <taxon>Populus</taxon>
    </lineage>
</organism>
<dbReference type="PANTHER" id="PTHR21600">
    <property type="entry name" value="MITOCHONDRIAL RNA PSEUDOURIDINE SYNTHASE"/>
    <property type="match status" value="1"/>
</dbReference>
<dbReference type="InterPro" id="IPR006145">
    <property type="entry name" value="PsdUridine_synth_RsuA/RluA"/>
</dbReference>
<dbReference type="GO" id="GO:0001522">
    <property type="term" value="P:pseudouridine synthesis"/>
    <property type="evidence" value="ECO:0007669"/>
    <property type="project" value="InterPro"/>
</dbReference>
<dbReference type="EMBL" id="CM009294">
    <property type="protein sequence ID" value="RQO91019.1"/>
    <property type="molecule type" value="Genomic_DNA"/>
</dbReference>
<protein>
    <recommendedName>
        <fullName evidence="2">Pseudouridine synthase RsuA/RluA-like domain-containing protein</fullName>
    </recommendedName>
</protein>
<evidence type="ECO:0000259" key="2">
    <source>
        <dbReference type="Pfam" id="PF00849"/>
    </source>
</evidence>
<dbReference type="EMBL" id="CM009294">
    <property type="protein sequence ID" value="RQO91018.1"/>
    <property type="molecule type" value="Genomic_DNA"/>
</dbReference>
<dbReference type="SUPFAM" id="SSF55120">
    <property type="entry name" value="Pseudouridine synthase"/>
    <property type="match status" value="1"/>
</dbReference>
<dbReference type="EMBL" id="CM009294">
    <property type="protein sequence ID" value="RQO91014.1"/>
    <property type="molecule type" value="Genomic_DNA"/>
</dbReference>
<dbReference type="PANTHER" id="PTHR21600:SF87">
    <property type="entry name" value="RNA PSEUDOURIDYLATE SYNTHASE DOMAIN-CONTAINING PROTEIN 1"/>
    <property type="match status" value="1"/>
</dbReference>
<dbReference type="GO" id="GO:0003723">
    <property type="term" value="F:RNA binding"/>
    <property type="evidence" value="ECO:0007669"/>
    <property type="project" value="InterPro"/>
</dbReference>
<feature type="domain" description="Pseudouridine synthase RsuA/RluA-like" evidence="2">
    <location>
        <begin position="28"/>
        <end position="115"/>
    </location>
</feature>
<dbReference type="Gene3D" id="3.30.2350.10">
    <property type="entry name" value="Pseudouridine synthase"/>
    <property type="match status" value="1"/>
</dbReference>
<evidence type="ECO:0000313" key="3">
    <source>
        <dbReference type="EMBL" id="RQO91018.1"/>
    </source>
</evidence>
<dbReference type="Proteomes" id="UP000006729">
    <property type="component" value="Chromosome 5"/>
</dbReference>
<keyword evidence="4" id="KW-1185">Reference proteome</keyword>
<reference evidence="3 4" key="1">
    <citation type="journal article" date="2006" name="Science">
        <title>The genome of black cottonwood, Populus trichocarpa (Torr. &amp; Gray).</title>
        <authorList>
            <person name="Tuskan G.A."/>
            <person name="Difazio S."/>
            <person name="Jansson S."/>
            <person name="Bohlmann J."/>
            <person name="Grigoriev I."/>
            <person name="Hellsten U."/>
            <person name="Putnam N."/>
            <person name="Ralph S."/>
            <person name="Rombauts S."/>
            <person name="Salamov A."/>
            <person name="Schein J."/>
            <person name="Sterck L."/>
            <person name="Aerts A."/>
            <person name="Bhalerao R.R."/>
            <person name="Bhalerao R.P."/>
            <person name="Blaudez D."/>
            <person name="Boerjan W."/>
            <person name="Brun A."/>
            <person name="Brunner A."/>
            <person name="Busov V."/>
            <person name="Campbell M."/>
            <person name="Carlson J."/>
            <person name="Chalot M."/>
            <person name="Chapman J."/>
            <person name="Chen G.L."/>
            <person name="Cooper D."/>
            <person name="Coutinho P.M."/>
            <person name="Couturier J."/>
            <person name="Covert S."/>
            <person name="Cronk Q."/>
            <person name="Cunningham R."/>
            <person name="Davis J."/>
            <person name="Degroeve S."/>
            <person name="Dejardin A."/>
            <person name="Depamphilis C."/>
            <person name="Detter J."/>
            <person name="Dirks B."/>
            <person name="Dubchak I."/>
            <person name="Duplessis S."/>
            <person name="Ehlting J."/>
            <person name="Ellis B."/>
            <person name="Gendler K."/>
            <person name="Goodstein D."/>
            <person name="Gribskov M."/>
            <person name="Grimwood J."/>
            <person name="Groover A."/>
            <person name="Gunter L."/>
            <person name="Hamberger B."/>
            <person name="Heinze B."/>
            <person name="Helariutta Y."/>
            <person name="Henrissat B."/>
            <person name="Holligan D."/>
            <person name="Holt R."/>
            <person name="Huang W."/>
            <person name="Islam-Faridi N."/>
            <person name="Jones S."/>
            <person name="Jones-Rhoades M."/>
            <person name="Jorgensen R."/>
            <person name="Joshi C."/>
            <person name="Kangasjarvi J."/>
            <person name="Karlsson J."/>
            <person name="Kelleher C."/>
            <person name="Kirkpatrick R."/>
            <person name="Kirst M."/>
            <person name="Kohler A."/>
            <person name="Kalluri U."/>
            <person name="Larimer F."/>
            <person name="Leebens-Mack J."/>
            <person name="Leple J.C."/>
            <person name="Locascio P."/>
            <person name="Lou Y."/>
            <person name="Lucas S."/>
            <person name="Martin F."/>
            <person name="Montanini B."/>
            <person name="Napoli C."/>
            <person name="Nelson D.R."/>
            <person name="Nelson C."/>
            <person name="Nieminen K."/>
            <person name="Nilsson O."/>
            <person name="Pereda V."/>
            <person name="Peter G."/>
            <person name="Philippe R."/>
            <person name="Pilate G."/>
            <person name="Poliakov A."/>
            <person name="Razumovskaya J."/>
            <person name="Richardson P."/>
            <person name="Rinaldi C."/>
            <person name="Ritland K."/>
            <person name="Rouze P."/>
            <person name="Ryaboy D."/>
            <person name="Schmutz J."/>
            <person name="Schrader J."/>
            <person name="Segerman B."/>
            <person name="Shin H."/>
            <person name="Siddiqui A."/>
            <person name="Sterky F."/>
            <person name="Terry A."/>
            <person name="Tsai C.J."/>
            <person name="Uberbacher E."/>
            <person name="Unneberg P."/>
            <person name="Vahala J."/>
            <person name="Wall K."/>
            <person name="Wessler S."/>
            <person name="Yang G."/>
            <person name="Yin T."/>
            <person name="Douglas C."/>
            <person name="Marra M."/>
            <person name="Sandberg G."/>
            <person name="Van de Peer Y."/>
            <person name="Rokhsar D."/>
        </authorList>
    </citation>
    <scope>NUCLEOTIDE SEQUENCE [LARGE SCALE GENOMIC DNA]</scope>
    <source>
        <strain evidence="4">cv. Nisqually</strain>
        <strain evidence="3">Nisqually-1</strain>
    </source>
</reference>
<dbReference type="InterPro" id="IPR020103">
    <property type="entry name" value="PsdUridine_synth_cat_dom_sf"/>
</dbReference>
<gene>
    <name evidence="3" type="ORF">POPTR_005G245150</name>
</gene>
<name>A0A3N7GBF2_POPTR</name>